<gene>
    <name evidence="1" type="ORF">ABVK25_008950</name>
</gene>
<dbReference type="SUPFAM" id="SSF54695">
    <property type="entry name" value="POZ domain"/>
    <property type="match status" value="1"/>
</dbReference>
<name>A0ABR4AYH7_9LECA</name>
<evidence type="ECO:0000313" key="1">
    <source>
        <dbReference type="EMBL" id="KAL2050713.1"/>
    </source>
</evidence>
<dbReference type="InterPro" id="IPR011333">
    <property type="entry name" value="SKP1/BTB/POZ_sf"/>
</dbReference>
<proteinExistence type="predicted"/>
<evidence type="ECO:0008006" key="3">
    <source>
        <dbReference type="Google" id="ProtNLM"/>
    </source>
</evidence>
<dbReference type="Proteomes" id="UP001590951">
    <property type="component" value="Unassembled WGS sequence"/>
</dbReference>
<reference evidence="1 2" key="1">
    <citation type="submission" date="2024-09" db="EMBL/GenBank/DDBJ databases">
        <title>Rethinking Asexuality: The Enigmatic Case of Functional Sexual Genes in Lepraria (Stereocaulaceae).</title>
        <authorList>
            <person name="Doellman M."/>
            <person name="Sun Y."/>
            <person name="Barcenas-Pena A."/>
            <person name="Lumbsch H.T."/>
            <person name="Grewe F."/>
        </authorList>
    </citation>
    <scope>NUCLEOTIDE SEQUENCE [LARGE SCALE GENOMIC DNA]</scope>
    <source>
        <strain evidence="1 2">Grewe 0041</strain>
    </source>
</reference>
<dbReference type="Gene3D" id="3.30.710.10">
    <property type="entry name" value="Potassium Channel Kv1.1, Chain A"/>
    <property type="match status" value="1"/>
</dbReference>
<organism evidence="1 2">
    <name type="scientific">Lepraria finkii</name>
    <dbReference type="NCBI Taxonomy" id="1340010"/>
    <lineage>
        <taxon>Eukaryota</taxon>
        <taxon>Fungi</taxon>
        <taxon>Dikarya</taxon>
        <taxon>Ascomycota</taxon>
        <taxon>Pezizomycotina</taxon>
        <taxon>Lecanoromycetes</taxon>
        <taxon>OSLEUM clade</taxon>
        <taxon>Lecanoromycetidae</taxon>
        <taxon>Lecanorales</taxon>
        <taxon>Lecanorineae</taxon>
        <taxon>Stereocaulaceae</taxon>
        <taxon>Lepraria</taxon>
    </lineage>
</organism>
<dbReference type="EMBL" id="JBHFEH010000043">
    <property type="protein sequence ID" value="KAL2050713.1"/>
    <property type="molecule type" value="Genomic_DNA"/>
</dbReference>
<protein>
    <recommendedName>
        <fullName evidence="3">BTB domain-containing protein</fullName>
    </recommendedName>
</protein>
<accession>A0ABR4AYH7</accession>
<keyword evidence="2" id="KW-1185">Reference proteome</keyword>
<comment type="caution">
    <text evidence="1">The sequence shown here is derived from an EMBL/GenBank/DDBJ whole genome shotgun (WGS) entry which is preliminary data.</text>
</comment>
<sequence length="124" mass="13950">MPSAPDSADVHVHKKRKIHADSFDTIVQIIVGPQKKVFSLHHQILCDVSTYFEAAFNKIEMPDEDIEMFKSFQIGLYTKEIPLADKAGKEINSDIFVDLHILEEARGIPDLQSAAIDAFITQLL</sequence>
<evidence type="ECO:0000313" key="2">
    <source>
        <dbReference type="Proteomes" id="UP001590951"/>
    </source>
</evidence>